<keyword evidence="2 3" id="KW-0326">Glycosidase</keyword>
<dbReference type="PANTHER" id="PTHR13170">
    <property type="entry name" value="O-GLCNACASE"/>
    <property type="match status" value="1"/>
</dbReference>
<feature type="active site" description="Proton donor" evidence="3">
    <location>
        <position position="119"/>
    </location>
</feature>
<reference evidence="5" key="1">
    <citation type="submission" date="2021-06" db="EMBL/GenBank/DDBJ databases">
        <authorList>
            <person name="Criscuolo A."/>
        </authorList>
    </citation>
    <scope>NUCLEOTIDE SEQUENCE</scope>
    <source>
        <strain evidence="5">CIP111803</strain>
    </source>
</reference>
<dbReference type="RefSeq" id="WP_218116354.1">
    <property type="nucleotide sequence ID" value="NZ_CAJVAP010000039.1"/>
</dbReference>
<dbReference type="InterPro" id="IPR011496">
    <property type="entry name" value="O-GlcNAcase_cat"/>
</dbReference>
<organism evidence="5 6">
    <name type="scientific">Leucobacter soli</name>
    <dbReference type="NCBI Taxonomy" id="2812850"/>
    <lineage>
        <taxon>Bacteria</taxon>
        <taxon>Bacillati</taxon>
        <taxon>Actinomycetota</taxon>
        <taxon>Actinomycetes</taxon>
        <taxon>Micrococcales</taxon>
        <taxon>Microbacteriaceae</taxon>
        <taxon>Leucobacter</taxon>
    </lineage>
</organism>
<dbReference type="PROSITE" id="PS52009">
    <property type="entry name" value="GH84"/>
    <property type="match status" value="1"/>
</dbReference>
<keyword evidence="1 3" id="KW-0378">Hydrolase</keyword>
<dbReference type="EC" id="3.2.1.169" evidence="5"/>
<dbReference type="GO" id="GO:0015929">
    <property type="term" value="F:hexosaminidase activity"/>
    <property type="evidence" value="ECO:0007669"/>
    <property type="project" value="UniProtKB-ARBA"/>
</dbReference>
<evidence type="ECO:0000313" key="6">
    <source>
        <dbReference type="Proteomes" id="UP000693892"/>
    </source>
</evidence>
<dbReference type="GO" id="GO:0102571">
    <property type="term" value="F:[protein]-3-O-(N-acetyl-D-glucosaminyl)-L-serine/L-threonine O-N-acetyl-alpha-D-glucosaminase activity"/>
    <property type="evidence" value="ECO:0007669"/>
    <property type="project" value="UniProtKB-EC"/>
</dbReference>
<protein>
    <submittedName>
        <fullName evidence="5">O-GlcNAcase</fullName>
        <ecNumber evidence="5">3.2.1.169</ecNumber>
    </submittedName>
</protein>
<dbReference type="GO" id="GO:1901135">
    <property type="term" value="P:carbohydrate derivative metabolic process"/>
    <property type="evidence" value="ECO:0007669"/>
    <property type="project" value="UniProtKB-ARBA"/>
</dbReference>
<dbReference type="PANTHER" id="PTHR13170:SF16">
    <property type="entry name" value="PROTEIN O-GLCNACASE"/>
    <property type="match status" value="1"/>
</dbReference>
<evidence type="ECO:0000256" key="3">
    <source>
        <dbReference type="PROSITE-ProRule" id="PRU01353"/>
    </source>
</evidence>
<sequence length="459" mass="50804">MTFAIRGIIEGFYGRPWSHGARLDMIDFIAELGMNVYAYSPKDDPFLRSRWRDPLDDRSRRATQELITACGERDIDLWYCVSPGLTVEYGSDSEVDALVSRFSEIAEHGVRSFGVFLDDIPTRLQHTEDRGAYGDLVEAQLDFLARTHRALGARVPGARLIVCPTRYWGRGDEPGISRFGSGLPAGVELLWTGRQICSATIDRDDARRVELASGRRPIFWDNYPVNDVAMAGELHIGPFRGRSADLDSAATGLIANVMELAEASKIALATIADYLRDPAGYDPDRSWAAAIERLIPEPADRAAFVDFAENSLSSCLAEDDALRLTAALDRLAFLTHLGRPEEGAAGLLELASRYRTAAGRLRSPHFSAPHLAGEIRPWVDAFALGADVIERIGLAHLDGSADEPARRAEWLAHRDRLRATGLRVFGDVLDMTLTDLSRIHTTTTFEGERPCHQDRSHVH</sequence>
<evidence type="ECO:0000259" key="4">
    <source>
        <dbReference type="PROSITE" id="PS52009"/>
    </source>
</evidence>
<proteinExistence type="inferred from homology"/>
<comment type="caution">
    <text evidence="5">The sequence shown here is derived from an EMBL/GenBank/DDBJ whole genome shotgun (WGS) entry which is preliminary data.</text>
</comment>
<comment type="similarity">
    <text evidence="3">Belongs to the glycosyl hydrolase 84 family.</text>
</comment>
<keyword evidence="6" id="KW-1185">Reference proteome</keyword>
<name>A0A916K2Q5_9MICO</name>
<dbReference type="AlphaFoldDB" id="A0A916K2Q5"/>
<evidence type="ECO:0000256" key="2">
    <source>
        <dbReference type="ARBA" id="ARBA00023295"/>
    </source>
</evidence>
<evidence type="ECO:0000313" key="5">
    <source>
        <dbReference type="EMBL" id="CAG7621444.1"/>
    </source>
</evidence>
<evidence type="ECO:0000256" key="1">
    <source>
        <dbReference type="ARBA" id="ARBA00022801"/>
    </source>
</evidence>
<dbReference type="Proteomes" id="UP000693892">
    <property type="component" value="Unassembled WGS sequence"/>
</dbReference>
<feature type="domain" description="GH84" evidence="4">
    <location>
        <begin position="4"/>
        <end position="279"/>
    </location>
</feature>
<accession>A0A916K2Q5</accession>
<dbReference type="InterPro" id="IPR051822">
    <property type="entry name" value="Glycosyl_Hydrolase_84"/>
</dbReference>
<dbReference type="Pfam" id="PF07555">
    <property type="entry name" value="NAGidase"/>
    <property type="match status" value="1"/>
</dbReference>
<dbReference type="EMBL" id="CAJVAP010000039">
    <property type="protein sequence ID" value="CAG7621444.1"/>
    <property type="molecule type" value="Genomic_DNA"/>
</dbReference>
<gene>
    <name evidence="5" type="ORF">LEUCIP111803_02432</name>
</gene>